<sequence>MASKVTSTQVGIIGAGPAGLLLSHLLHREGIDSVVLEARDRAYVEQRVRAGVCEQPTVDLLDEIGLGTRLHAEGLPHHGFSLRFDGEDHRIALTELTGKSITVYGQQEIVKDLIAAHAGPPIEFEVSDVDVHGIASDTPSVTYTDSGGHRRELRCEVIAGCDGFHGISRRAIPAGALRTFDREYPFAWLGVLAKTPPSDEELIYTHHERGFALHSMRSPEITRLYLQVAPDEDIAAWPDERIFAELRARLATTGGFALHEGPVLDKGVTPMRSFVAEPMRYGSLFLAGDAAHIVPPTGAKGMNLAVADVVVLSRALSDLLRHNDSAGVESYSDTCLRRVWRAEHFSWFMTSMLHVDPAADGFGRRLQLSQLRYTASSTAAATSLAENYVGLPFT</sequence>
<dbReference type="SUPFAM" id="SSF54373">
    <property type="entry name" value="FAD-linked reductases, C-terminal domain"/>
    <property type="match status" value="1"/>
</dbReference>
<dbReference type="NCBIfam" id="NF006091">
    <property type="entry name" value="PRK08243.1"/>
    <property type="match status" value="1"/>
</dbReference>
<dbReference type="Gene3D" id="3.30.9.10">
    <property type="entry name" value="D-Amino Acid Oxidase, subunit A, domain 2"/>
    <property type="match status" value="1"/>
</dbReference>
<dbReference type="SUPFAM" id="SSF51905">
    <property type="entry name" value="FAD/NAD(P)-binding domain"/>
    <property type="match status" value="1"/>
</dbReference>
<dbReference type="EMBL" id="BAAANN010000040">
    <property type="protein sequence ID" value="GAA1984577.1"/>
    <property type="molecule type" value="Genomic_DNA"/>
</dbReference>
<protein>
    <submittedName>
        <fullName evidence="4">4-hydroxybenzoate 3-monooxygenase</fullName>
    </submittedName>
</protein>
<keyword evidence="5" id="KW-1185">Reference proteome</keyword>
<proteinExistence type="predicted"/>
<dbReference type="InterPro" id="IPR002938">
    <property type="entry name" value="FAD-bd"/>
</dbReference>
<reference evidence="5" key="1">
    <citation type="journal article" date="2019" name="Int. J. Syst. Evol. Microbiol.">
        <title>The Global Catalogue of Microorganisms (GCM) 10K type strain sequencing project: providing services to taxonomists for standard genome sequencing and annotation.</title>
        <authorList>
            <consortium name="The Broad Institute Genomics Platform"/>
            <consortium name="The Broad Institute Genome Sequencing Center for Infectious Disease"/>
            <person name="Wu L."/>
            <person name="Ma J."/>
        </authorList>
    </citation>
    <scope>NUCLEOTIDE SEQUENCE [LARGE SCALE GENOMIC DNA]</scope>
    <source>
        <strain evidence="5">JCM 14545</strain>
    </source>
</reference>
<comment type="caution">
    <text evidence="4">The sequence shown here is derived from an EMBL/GenBank/DDBJ whole genome shotgun (WGS) entry which is preliminary data.</text>
</comment>
<dbReference type="PANTHER" id="PTHR43004">
    <property type="entry name" value="TRK SYSTEM POTASSIUM UPTAKE PROTEIN"/>
    <property type="match status" value="1"/>
</dbReference>
<evidence type="ECO:0000313" key="5">
    <source>
        <dbReference type="Proteomes" id="UP001501116"/>
    </source>
</evidence>
<evidence type="ECO:0000313" key="4">
    <source>
        <dbReference type="EMBL" id="GAA1984577.1"/>
    </source>
</evidence>
<dbReference type="InterPro" id="IPR036188">
    <property type="entry name" value="FAD/NAD-bd_sf"/>
</dbReference>
<evidence type="ECO:0000256" key="2">
    <source>
        <dbReference type="ARBA" id="ARBA00022827"/>
    </source>
</evidence>
<keyword evidence="2" id="KW-0274">FAD</keyword>
<dbReference type="Proteomes" id="UP001501116">
    <property type="component" value="Unassembled WGS sequence"/>
</dbReference>
<accession>A0ABP5DQ63</accession>
<dbReference type="PRINTS" id="PR00420">
    <property type="entry name" value="RNGMNOXGNASE"/>
</dbReference>
<evidence type="ECO:0000259" key="3">
    <source>
        <dbReference type="Pfam" id="PF01494"/>
    </source>
</evidence>
<keyword evidence="1" id="KW-0285">Flavoprotein</keyword>
<evidence type="ECO:0000256" key="1">
    <source>
        <dbReference type="ARBA" id="ARBA00022630"/>
    </source>
</evidence>
<name>A0ABP5DQ63_9PSEU</name>
<dbReference type="Gene3D" id="3.50.50.60">
    <property type="entry name" value="FAD/NAD(P)-binding domain"/>
    <property type="match status" value="1"/>
</dbReference>
<gene>
    <name evidence="4" type="ORF">GCM10009754_72480</name>
</gene>
<organism evidence="4 5">
    <name type="scientific">Amycolatopsis minnesotensis</name>
    <dbReference type="NCBI Taxonomy" id="337894"/>
    <lineage>
        <taxon>Bacteria</taxon>
        <taxon>Bacillati</taxon>
        <taxon>Actinomycetota</taxon>
        <taxon>Actinomycetes</taxon>
        <taxon>Pseudonocardiales</taxon>
        <taxon>Pseudonocardiaceae</taxon>
        <taxon>Amycolatopsis</taxon>
    </lineage>
</organism>
<dbReference type="InterPro" id="IPR050641">
    <property type="entry name" value="RIFMO-like"/>
</dbReference>
<dbReference type="Pfam" id="PF01494">
    <property type="entry name" value="FAD_binding_3"/>
    <property type="match status" value="1"/>
</dbReference>
<dbReference type="PANTHER" id="PTHR43004:SF3">
    <property type="entry name" value="P-HYDROXYBENZOATE HYDROXYLASE"/>
    <property type="match status" value="1"/>
</dbReference>
<feature type="domain" description="FAD-binding" evidence="3">
    <location>
        <begin position="8"/>
        <end position="346"/>
    </location>
</feature>